<dbReference type="PANTHER" id="PTHR34773:SF1">
    <property type="entry name" value="FLAGELLAR SECRETION CHAPERONE FLIS"/>
    <property type="match status" value="1"/>
</dbReference>
<keyword evidence="7" id="KW-0966">Cell projection</keyword>
<dbReference type="EMBL" id="FOFS01000008">
    <property type="protein sequence ID" value="SEQ62281.1"/>
    <property type="molecule type" value="Genomic_DNA"/>
</dbReference>
<dbReference type="InterPro" id="IPR003713">
    <property type="entry name" value="FliS"/>
</dbReference>
<keyword evidence="7" id="KW-0282">Flagellum</keyword>
<reference evidence="7 8" key="1">
    <citation type="submission" date="2016-10" db="EMBL/GenBank/DDBJ databases">
        <authorList>
            <person name="de Groot N.N."/>
        </authorList>
    </citation>
    <scope>NUCLEOTIDE SEQUENCE [LARGE SCALE GENOMIC DNA]</scope>
    <source>
        <strain evidence="7 8">DSM 25927</strain>
    </source>
</reference>
<keyword evidence="3 6" id="KW-0963">Cytoplasm</keyword>
<comment type="similarity">
    <text evidence="2 6">Belongs to the FliS family.</text>
</comment>
<organism evidence="7 8">
    <name type="scientific">Solimonas aquatica</name>
    <dbReference type="NCBI Taxonomy" id="489703"/>
    <lineage>
        <taxon>Bacteria</taxon>
        <taxon>Pseudomonadati</taxon>
        <taxon>Pseudomonadota</taxon>
        <taxon>Gammaproteobacteria</taxon>
        <taxon>Nevskiales</taxon>
        <taxon>Nevskiaceae</taxon>
        <taxon>Solimonas</taxon>
    </lineage>
</organism>
<dbReference type="STRING" id="489703.SAMN04488038_108195"/>
<evidence type="ECO:0000256" key="1">
    <source>
        <dbReference type="ARBA" id="ARBA00004514"/>
    </source>
</evidence>
<dbReference type="NCBIfam" id="TIGR00208">
    <property type="entry name" value="fliS"/>
    <property type="match status" value="1"/>
</dbReference>
<evidence type="ECO:0000256" key="6">
    <source>
        <dbReference type="PIRNR" id="PIRNR039090"/>
    </source>
</evidence>
<dbReference type="OrthoDB" id="9792010at2"/>
<proteinExistence type="inferred from homology"/>
<dbReference type="Proteomes" id="UP000199233">
    <property type="component" value="Unassembled WGS sequence"/>
</dbReference>
<sequence length="128" mass="13411">MSYATAVRSYQEASASAAAGEASAHQLVAMLYAGAQARLATARGAIARGDVSGKLKAMSAALAIIEHLQVSLDHYGGGEIAARLQALYEYMQRRLLHANVANDAAAVDEVLGLLRSLSEGWNGIARQV</sequence>
<evidence type="ECO:0000313" key="7">
    <source>
        <dbReference type="EMBL" id="SEQ62281.1"/>
    </source>
</evidence>
<dbReference type="PIRSF" id="PIRSF039090">
    <property type="entry name" value="Flis"/>
    <property type="match status" value="1"/>
</dbReference>
<comment type="subcellular location">
    <subcellularLocation>
        <location evidence="1 6">Cytoplasm</location>
        <location evidence="1 6">Cytosol</location>
    </subcellularLocation>
</comment>
<dbReference type="AlphaFoldDB" id="A0A1H9HIV4"/>
<dbReference type="Pfam" id="PF02561">
    <property type="entry name" value="FliS"/>
    <property type="match status" value="1"/>
</dbReference>
<keyword evidence="5" id="KW-0143">Chaperone</keyword>
<protein>
    <recommendedName>
        <fullName evidence="6">Flagellar secretion chaperone FliS</fullName>
    </recommendedName>
</protein>
<evidence type="ECO:0000256" key="5">
    <source>
        <dbReference type="ARBA" id="ARBA00023186"/>
    </source>
</evidence>
<evidence type="ECO:0000256" key="4">
    <source>
        <dbReference type="ARBA" id="ARBA00022795"/>
    </source>
</evidence>
<keyword evidence="4 6" id="KW-1005">Bacterial flagellum biogenesis</keyword>
<evidence type="ECO:0000313" key="8">
    <source>
        <dbReference type="Proteomes" id="UP000199233"/>
    </source>
</evidence>
<dbReference type="RefSeq" id="WP_093286166.1">
    <property type="nucleotide sequence ID" value="NZ_FOFS01000008.1"/>
</dbReference>
<dbReference type="GO" id="GO:0005829">
    <property type="term" value="C:cytosol"/>
    <property type="evidence" value="ECO:0007669"/>
    <property type="project" value="UniProtKB-SubCell"/>
</dbReference>
<dbReference type="InterPro" id="IPR036584">
    <property type="entry name" value="FliS_sf"/>
</dbReference>
<keyword evidence="7" id="KW-0969">Cilium</keyword>
<accession>A0A1H9HIV4</accession>
<dbReference type="GO" id="GO:0044780">
    <property type="term" value="P:bacterial-type flagellum assembly"/>
    <property type="evidence" value="ECO:0007669"/>
    <property type="project" value="InterPro"/>
</dbReference>
<dbReference type="PANTHER" id="PTHR34773">
    <property type="entry name" value="FLAGELLAR SECRETION CHAPERONE FLIS"/>
    <property type="match status" value="1"/>
</dbReference>
<evidence type="ECO:0000256" key="3">
    <source>
        <dbReference type="ARBA" id="ARBA00022490"/>
    </source>
</evidence>
<keyword evidence="8" id="KW-1185">Reference proteome</keyword>
<dbReference type="SUPFAM" id="SSF101116">
    <property type="entry name" value="Flagellar export chaperone FliS"/>
    <property type="match status" value="1"/>
</dbReference>
<dbReference type="GO" id="GO:0071973">
    <property type="term" value="P:bacterial-type flagellum-dependent cell motility"/>
    <property type="evidence" value="ECO:0007669"/>
    <property type="project" value="TreeGrafter"/>
</dbReference>
<evidence type="ECO:0000256" key="2">
    <source>
        <dbReference type="ARBA" id="ARBA00008787"/>
    </source>
</evidence>
<dbReference type="Gene3D" id="1.20.120.340">
    <property type="entry name" value="Flagellar protein FliS"/>
    <property type="match status" value="1"/>
</dbReference>
<gene>
    <name evidence="7" type="ORF">SAMN04488038_108195</name>
</gene>
<name>A0A1H9HIV4_9GAMM</name>
<dbReference type="CDD" id="cd16098">
    <property type="entry name" value="FliS"/>
    <property type="match status" value="1"/>
</dbReference>